<evidence type="ECO:0000256" key="15">
    <source>
        <dbReference type="SAM" id="MobiDB-lite"/>
    </source>
</evidence>
<dbReference type="Ensembl" id="ENSBJAT00000001831.1">
    <property type="protein sequence ID" value="ENSBJAP00000001787.1"/>
    <property type="gene ID" value="ENSBJAG00000001337.1"/>
</dbReference>
<dbReference type="Pfam" id="PF00620">
    <property type="entry name" value="RhoGAP"/>
    <property type="match status" value="1"/>
</dbReference>
<dbReference type="GO" id="GO:0000146">
    <property type="term" value="F:microfilament motor activity"/>
    <property type="evidence" value="ECO:0007669"/>
    <property type="project" value="InterPro"/>
</dbReference>
<dbReference type="InterPro" id="IPR046987">
    <property type="entry name" value="Myo9"/>
</dbReference>
<dbReference type="PROSITE" id="PS51456">
    <property type="entry name" value="MYOSIN_MOTOR"/>
    <property type="match status" value="1"/>
</dbReference>
<feature type="compositionally biased region" description="Polar residues" evidence="15">
    <location>
        <begin position="1092"/>
        <end position="1114"/>
    </location>
</feature>
<dbReference type="PRINTS" id="PR00193">
    <property type="entry name" value="MYOSINHEAVY"/>
</dbReference>
<dbReference type="PROSITE" id="PS50096">
    <property type="entry name" value="IQ"/>
    <property type="match status" value="2"/>
</dbReference>
<dbReference type="GO" id="GO:0016887">
    <property type="term" value="F:ATP hydrolysis activity"/>
    <property type="evidence" value="ECO:0007669"/>
    <property type="project" value="TreeGrafter"/>
</dbReference>
<dbReference type="Proteomes" id="UP000694555">
    <property type="component" value="Unplaced"/>
</dbReference>
<dbReference type="InterPro" id="IPR000048">
    <property type="entry name" value="IQ_motif_EF-hand-BS"/>
</dbReference>
<dbReference type="SMART" id="SM00314">
    <property type="entry name" value="RA"/>
    <property type="match status" value="1"/>
</dbReference>
<dbReference type="InterPro" id="IPR008936">
    <property type="entry name" value="Rho_GTPase_activation_prot"/>
</dbReference>
<dbReference type="CDD" id="cd04407">
    <property type="entry name" value="RhoGAP_myosin_IXB"/>
    <property type="match status" value="1"/>
</dbReference>
<dbReference type="Pfam" id="PF00788">
    <property type="entry name" value="RA"/>
    <property type="match status" value="1"/>
</dbReference>
<keyword evidence="12 14" id="KW-0518">Myosin</keyword>
<dbReference type="InterPro" id="IPR029071">
    <property type="entry name" value="Ubiquitin-like_domsf"/>
</dbReference>
<keyword evidence="10 14" id="KW-0067">ATP-binding</keyword>
<dbReference type="Gene3D" id="1.20.120.720">
    <property type="entry name" value="Myosin VI head, motor domain, U50 subdomain"/>
    <property type="match status" value="1"/>
</dbReference>
<dbReference type="CDD" id="cd20884">
    <property type="entry name" value="C1_Myosin-IXb"/>
    <property type="match status" value="1"/>
</dbReference>
<keyword evidence="4" id="KW-0963">Cytoplasm</keyword>
<keyword evidence="13 14" id="KW-0505">Motor protein</keyword>
<protein>
    <submittedName>
        <fullName evidence="20">Myosin IXB</fullName>
    </submittedName>
</protein>
<accession>A0A8B9YZZ1</accession>
<evidence type="ECO:0000256" key="5">
    <source>
        <dbReference type="ARBA" id="ARBA00022723"/>
    </source>
</evidence>
<comment type="subcellular location">
    <subcellularLocation>
        <location evidence="1">Cytoplasm</location>
    </subcellularLocation>
</comment>
<dbReference type="GO" id="GO:0030027">
    <property type="term" value="C:lamellipodium"/>
    <property type="evidence" value="ECO:0007669"/>
    <property type="project" value="TreeGrafter"/>
</dbReference>
<dbReference type="GO" id="GO:0005524">
    <property type="term" value="F:ATP binding"/>
    <property type="evidence" value="ECO:0007669"/>
    <property type="project" value="UniProtKB-UniRule"/>
</dbReference>
<keyword evidence="21" id="KW-1185">Reference proteome</keyword>
<comment type="similarity">
    <text evidence="2 14">Belongs to the TRAFAC class myosin-kinesin ATPase superfamily. Myosin family.</text>
</comment>
<dbReference type="GO" id="GO:0005096">
    <property type="term" value="F:GTPase activator activity"/>
    <property type="evidence" value="ECO:0007669"/>
    <property type="project" value="UniProtKB-KW"/>
</dbReference>
<dbReference type="InterPro" id="IPR046349">
    <property type="entry name" value="C1-like_sf"/>
</dbReference>
<dbReference type="InterPro" id="IPR001609">
    <property type="entry name" value="Myosin_head_motor_dom-like"/>
</dbReference>
<evidence type="ECO:0000256" key="13">
    <source>
        <dbReference type="ARBA" id="ARBA00023175"/>
    </source>
</evidence>
<dbReference type="Pfam" id="PF00612">
    <property type="entry name" value="IQ"/>
    <property type="match status" value="3"/>
</dbReference>
<feature type="compositionally biased region" description="Basic and acidic residues" evidence="15">
    <location>
        <begin position="1187"/>
        <end position="1198"/>
    </location>
</feature>
<dbReference type="SMART" id="SM00324">
    <property type="entry name" value="RhoGAP"/>
    <property type="match status" value="1"/>
</dbReference>
<evidence type="ECO:0000259" key="17">
    <source>
        <dbReference type="PROSITE" id="PS50200"/>
    </source>
</evidence>
<evidence type="ECO:0000256" key="6">
    <source>
        <dbReference type="ARBA" id="ARBA00022737"/>
    </source>
</evidence>
<evidence type="ECO:0000259" key="18">
    <source>
        <dbReference type="PROSITE" id="PS50238"/>
    </source>
</evidence>
<dbReference type="GO" id="GO:0072673">
    <property type="term" value="P:lamellipodium morphogenesis"/>
    <property type="evidence" value="ECO:0007669"/>
    <property type="project" value="TreeGrafter"/>
</dbReference>
<dbReference type="GO" id="GO:0016459">
    <property type="term" value="C:myosin complex"/>
    <property type="evidence" value="ECO:0007669"/>
    <property type="project" value="UniProtKB-KW"/>
</dbReference>
<evidence type="ECO:0000256" key="9">
    <source>
        <dbReference type="ARBA" id="ARBA00022833"/>
    </source>
</evidence>
<dbReference type="InterPro" id="IPR036023">
    <property type="entry name" value="MYSc_Myo9"/>
</dbReference>
<evidence type="ECO:0000259" key="16">
    <source>
        <dbReference type="PROSITE" id="PS50081"/>
    </source>
</evidence>
<dbReference type="InterPro" id="IPR028557">
    <property type="entry name" value="RhoGAP_myosin_IXB"/>
</dbReference>
<dbReference type="FunFam" id="1.10.10.820:FF:000003">
    <property type="entry name" value="unconventional myosin-IXa isoform X1"/>
    <property type="match status" value="1"/>
</dbReference>
<dbReference type="SMART" id="SM00015">
    <property type="entry name" value="IQ"/>
    <property type="match status" value="4"/>
</dbReference>
<dbReference type="SMART" id="SM00109">
    <property type="entry name" value="C1"/>
    <property type="match status" value="1"/>
</dbReference>
<dbReference type="GO" id="GO:0030048">
    <property type="term" value="P:actin filament-based movement"/>
    <property type="evidence" value="ECO:0007669"/>
    <property type="project" value="InterPro"/>
</dbReference>
<feature type="compositionally biased region" description="Basic and acidic residues" evidence="15">
    <location>
        <begin position="1115"/>
        <end position="1141"/>
    </location>
</feature>
<reference evidence="20" key="2">
    <citation type="submission" date="2025-09" db="UniProtKB">
        <authorList>
            <consortium name="Ensembl"/>
        </authorList>
    </citation>
    <scope>IDENTIFICATION</scope>
</reference>
<dbReference type="InterPro" id="IPR046989">
    <property type="entry name" value="RA_Myosin-IXb"/>
</dbReference>
<dbReference type="SUPFAM" id="SSF48350">
    <property type="entry name" value="GTPase activation domain, GAP"/>
    <property type="match status" value="1"/>
</dbReference>
<evidence type="ECO:0000256" key="3">
    <source>
        <dbReference type="ARBA" id="ARBA00022468"/>
    </source>
</evidence>
<dbReference type="SUPFAM" id="SSF52540">
    <property type="entry name" value="P-loop containing nucleoside triphosphate hydrolases"/>
    <property type="match status" value="2"/>
</dbReference>
<reference evidence="20" key="1">
    <citation type="submission" date="2025-08" db="UniProtKB">
        <authorList>
            <consortium name="Ensembl"/>
        </authorList>
    </citation>
    <scope>IDENTIFICATION</scope>
</reference>
<dbReference type="GO" id="GO:0007266">
    <property type="term" value="P:Rho protein signal transduction"/>
    <property type="evidence" value="ECO:0007669"/>
    <property type="project" value="InterPro"/>
</dbReference>
<keyword evidence="3" id="KW-0343">GTPase activation</keyword>
<dbReference type="InterPro" id="IPR002219">
    <property type="entry name" value="PKC_DAG/PE"/>
</dbReference>
<evidence type="ECO:0000256" key="8">
    <source>
        <dbReference type="ARBA" id="ARBA00022771"/>
    </source>
</evidence>
<dbReference type="InterPro" id="IPR027417">
    <property type="entry name" value="P-loop_NTPase"/>
</dbReference>
<feature type="domain" description="Rho-GAP" evidence="18">
    <location>
        <begin position="1610"/>
        <end position="1795"/>
    </location>
</feature>
<feature type="compositionally biased region" description="Basic and acidic residues" evidence="15">
    <location>
        <begin position="1077"/>
        <end position="1091"/>
    </location>
</feature>
<keyword evidence="6" id="KW-0677">Repeat</keyword>
<dbReference type="PANTHER" id="PTHR46184:SF2">
    <property type="entry name" value="UNCONVENTIONAL MYOSIN-IXB"/>
    <property type="match status" value="1"/>
</dbReference>
<evidence type="ECO:0000259" key="19">
    <source>
        <dbReference type="PROSITE" id="PS51456"/>
    </source>
</evidence>
<proteinExistence type="inferred from homology"/>
<dbReference type="CDD" id="cd01385">
    <property type="entry name" value="MYSc_Myo9"/>
    <property type="match status" value="1"/>
</dbReference>
<evidence type="ECO:0000256" key="7">
    <source>
        <dbReference type="ARBA" id="ARBA00022741"/>
    </source>
</evidence>
<dbReference type="Gene3D" id="6.20.240.20">
    <property type="match status" value="1"/>
</dbReference>
<keyword evidence="14" id="KW-0009">Actin-binding</keyword>
<dbReference type="FunFam" id="1.20.58.530:FF:000009">
    <property type="entry name" value="unconventional myosin-IXb isoform X1"/>
    <property type="match status" value="1"/>
</dbReference>
<dbReference type="Gene3D" id="1.20.5.190">
    <property type="match status" value="2"/>
</dbReference>
<keyword evidence="9" id="KW-0862">Zinc</keyword>
<dbReference type="Gene3D" id="3.30.60.20">
    <property type="match status" value="1"/>
</dbReference>
<dbReference type="InterPro" id="IPR000198">
    <property type="entry name" value="RhoGAP_dom"/>
</dbReference>
<name>A0A8B9YZZ1_9AVES</name>
<dbReference type="Gene3D" id="3.40.850.10">
    <property type="entry name" value="Kinesin motor domain"/>
    <property type="match status" value="2"/>
</dbReference>
<feature type="binding site" evidence="14">
    <location>
        <begin position="238"/>
        <end position="245"/>
    </location>
    <ligand>
        <name>ATP</name>
        <dbReference type="ChEBI" id="CHEBI:30616"/>
    </ligand>
</feature>
<evidence type="ECO:0000256" key="10">
    <source>
        <dbReference type="ARBA" id="ARBA00022840"/>
    </source>
</evidence>
<dbReference type="SUPFAM" id="SSF57889">
    <property type="entry name" value="Cysteine-rich domain"/>
    <property type="match status" value="1"/>
</dbReference>
<dbReference type="FunFam" id="1.20.120.720:FF:000003">
    <property type="entry name" value="Putative unconventional myosin-IXa"/>
    <property type="match status" value="1"/>
</dbReference>
<evidence type="ECO:0000256" key="11">
    <source>
        <dbReference type="ARBA" id="ARBA00023054"/>
    </source>
</evidence>
<dbReference type="Pfam" id="PF00063">
    <property type="entry name" value="Myosin_head"/>
    <property type="match status" value="2"/>
</dbReference>
<evidence type="ECO:0000256" key="1">
    <source>
        <dbReference type="ARBA" id="ARBA00004496"/>
    </source>
</evidence>
<dbReference type="Gene3D" id="1.20.58.530">
    <property type="match status" value="2"/>
</dbReference>
<dbReference type="Gene3D" id="1.10.10.820">
    <property type="match status" value="1"/>
</dbReference>
<evidence type="ECO:0000313" key="20">
    <source>
        <dbReference type="Ensembl" id="ENSBJAP00000001787.1"/>
    </source>
</evidence>
<dbReference type="FunFam" id="3.40.850.10:FF:000013">
    <property type="entry name" value="unconventional myosin-IXa isoform X1"/>
    <property type="match status" value="1"/>
</dbReference>
<keyword evidence="8" id="KW-0863">Zinc-finger</keyword>
<evidence type="ECO:0000256" key="12">
    <source>
        <dbReference type="ARBA" id="ARBA00023123"/>
    </source>
</evidence>
<dbReference type="InterPro" id="IPR036961">
    <property type="entry name" value="Kinesin_motor_dom_sf"/>
</dbReference>
<feature type="compositionally biased region" description="Basic and acidic residues" evidence="15">
    <location>
        <begin position="1037"/>
        <end position="1068"/>
    </location>
</feature>
<dbReference type="FunFam" id="1.20.58.530:FF:000005">
    <property type="entry name" value="unconventional myosin-IXa isoform X1"/>
    <property type="match status" value="1"/>
</dbReference>
<feature type="region of interest" description="Disordered" evidence="15">
    <location>
        <begin position="1514"/>
        <end position="1534"/>
    </location>
</feature>
<dbReference type="CDD" id="cd17217">
    <property type="entry name" value="RA_Myosin-IXb"/>
    <property type="match status" value="1"/>
</dbReference>
<sequence>MSFKDADSAVCQAKAAYNLHIYPQLSTESAPCCKVTATKDSTSSDVIKDVINTLNLDVSKHYVLVEVKESGGEEWVLDINDSPVHRVLLWPRRAQDEHPQKDGYYFLLQERNTDGSIKYVQMQLLSKETDARRLVERGFLPWHQEDFDDLCNLPSLTETTILENLKCRFLKHKIYTYAGSILIAINPFKFLPIYNPKYVKMYENHQLGKLEPHIFAIADVAYHTMLKKHVNQCIVISGESGSGKTQSTNFLIHCLTALSQKGYASGVERTILGAGPVLEAFGNAKTAHNNNSSRFGKFIQVNYLENGIVRGAVVEKYLLEKSRLVSQEKDERNYHVFYYLLLGVNEEERKEFHLKQPEDYFYLNQHNLKIEDGEDLRHDFERLKQAMEMVGFLSATKKQIFSILSAILYLGNVTYKKKATGRDEGLEVGPPEVLDILSQLLKVKREILVEVLTKRKTVTANDKLILPYSLNEAITARDSMAKSLYSALFDWIVLRINHALLNKKDMEESVTCLSIGVLDIFGFEDFETNSFEQFCINYANEQLQYYFNQHIFKLEQEEYKSEGITWHNIDYTDNVACIHLISKKPTGLFYLLDEESNFPHATYQTLLAKFKQQHEENKFFVGTPVMEPAFIIRHFAGKVKYQIKDFREKNMDYMRPDIVALLRSSDSAYVRELIGMDPVAVFRWAVLRAAIRAMAVFAEAGRQRAQKTAGPRVPLGELQRSNTPVEKVYRDMHEQIIASIKGLPWQGDDPCKLLRSLSRLQHRSHFMKSRGVKQKQIIPKNLLDSKSLKLIVSMTLHDRTTKSLLHLHKKKKPPSISAQFQTSLNKLLETLGKAEPFFIRCIRSNAEKKEMLFDESLVLQQLRYTGMLETVRIRRSGYSAKYTFEEFIDQFQVLLPKNAKASKEDICIYLNKLKLDENYYQIGKTKVFMKEAERQILQDTLHKEVIRKIILLQSWLRMVLERRRFLRTRQAAIVLQAYWRSRCVRMALQRNNAAIYIQSAWRRYRERKCYLQQKKRICLLQAMVRGHLQRKRFQKMAIEKQKAEEKQREMQEDQDRENNISKDEHSEPATDQLPVKHKSEVDQAVGDRDQTPNEQAKNLSSSEKATLPQKNMTEGSEKVTNSREKRESRRQRGLEHNELQNKHVLFSFEGPPSPCYEKQTSSEEALETVPVPKKSTAQDTVLQGSSEGEKSPSEEKGLPDTSPSSEIKESSFIPEQPPVSEVDDKALRGSQSFNCPERPTNLALNLHNTLSATGSFQTPAECWADKTKRLVQKATKDLDSPTSSPIQRYVDDPGKLKYKREKWKGKRQSDAGQNDMLSQSLDERTLSVIYPQLLISISSVVFCMETNTAEFSHPALICKLISFPASSGQPSRLQAGERHVKESSKTKKNRTIKISKISSVSQNWRASMVREIANANELKHLDEFLLNKINDLRSQKSGVECLFFEATEKFRGNIKTMYSAPNGQIHVGYKDLVENYQLLVTNLAKKREEKEVKLVLNLFQSLLDEFIRGYTKKEESEQPKQTKAQKKKRKQDRAIEEHNGHVFTNYQVSIRQSCEHCSSYIWPMEKACLCSVCKLTCHKKCMSKIQSSCTSCGKKNEQDAEPRHFGVCVSSLTSEKNSVPIVMEKLLEYVEMHGLYTEGIYRKSGSANRMKELKQLLQADPNSVKLENYPIHTITGILKQWLRELPDPLMTSAQYNDFLRAVELPEKQEQLCAIYSVLEQLPQANHNTLERLIFHLVKVALIEDVNRMSPNALAIVFAPCLLRCPDTSDPLTSMKDVSKTTMCVEMLIKEQIRKYKIKMDEINQLEAAESIAFRRLSLLRQNTLWPVKLGFSSPYEGICSCQRHCLSRVLQSLTESLLEDRTGRMDTEGHNYRTTLPLPSLLQTSSNSSSASLASRHRLSLTLSRIKVPRRTPVMPTANIKLPPGILKCTESQGKISANEESQIMVRRREQPARRTDKIHSVYIAQGSAMAHAQELLDEYEPTAKVKRRFSDPYSHIPCIEK</sequence>
<dbReference type="InterPro" id="IPR000159">
    <property type="entry name" value="RA_dom"/>
</dbReference>
<dbReference type="Gene3D" id="3.10.20.90">
    <property type="entry name" value="Phosphatidylinositol 3-kinase Catalytic Subunit, Chain A, domain 1"/>
    <property type="match status" value="1"/>
</dbReference>
<dbReference type="GO" id="GO:0051015">
    <property type="term" value="F:actin filament binding"/>
    <property type="evidence" value="ECO:0007669"/>
    <property type="project" value="TreeGrafter"/>
</dbReference>
<dbReference type="PROSITE" id="PS50238">
    <property type="entry name" value="RHOGAP"/>
    <property type="match status" value="1"/>
</dbReference>
<dbReference type="GO" id="GO:0005737">
    <property type="term" value="C:cytoplasm"/>
    <property type="evidence" value="ECO:0007669"/>
    <property type="project" value="UniProtKB-SubCell"/>
</dbReference>
<keyword evidence="5" id="KW-0479">Metal-binding</keyword>
<feature type="domain" description="Myosin motor" evidence="19">
    <location>
        <begin position="145"/>
        <end position="942"/>
    </location>
</feature>
<keyword evidence="11" id="KW-0175">Coiled coil</keyword>
<keyword evidence="7 14" id="KW-0547">Nucleotide-binding</keyword>
<organism evidence="20 21">
    <name type="scientific">Buteo japonicus</name>
    <dbReference type="NCBI Taxonomy" id="224669"/>
    <lineage>
        <taxon>Eukaryota</taxon>
        <taxon>Metazoa</taxon>
        <taxon>Chordata</taxon>
        <taxon>Craniata</taxon>
        <taxon>Vertebrata</taxon>
        <taxon>Euteleostomi</taxon>
        <taxon>Archelosauria</taxon>
        <taxon>Archosauria</taxon>
        <taxon>Dinosauria</taxon>
        <taxon>Saurischia</taxon>
        <taxon>Theropoda</taxon>
        <taxon>Coelurosauria</taxon>
        <taxon>Aves</taxon>
        <taxon>Neognathae</taxon>
        <taxon>Neoaves</taxon>
        <taxon>Telluraves</taxon>
        <taxon>Accipitrimorphae</taxon>
        <taxon>Accipitriformes</taxon>
        <taxon>Accipitridae</taxon>
        <taxon>Accipitrinae</taxon>
        <taxon>Buteo</taxon>
    </lineage>
</organism>
<dbReference type="PROSITE" id="PS00479">
    <property type="entry name" value="ZF_DAG_PE_1"/>
    <property type="match status" value="1"/>
</dbReference>
<dbReference type="FunFam" id="3.40.850.10:FF:000008">
    <property type="entry name" value="Putative unconventional myosin-IXa"/>
    <property type="match status" value="1"/>
</dbReference>
<dbReference type="GO" id="GO:0005884">
    <property type="term" value="C:actin filament"/>
    <property type="evidence" value="ECO:0007669"/>
    <property type="project" value="TreeGrafter"/>
</dbReference>
<feature type="domain" description="Ras-associating" evidence="17">
    <location>
        <begin position="15"/>
        <end position="113"/>
    </location>
</feature>
<dbReference type="SUPFAM" id="SSF54236">
    <property type="entry name" value="Ubiquitin-like"/>
    <property type="match status" value="1"/>
</dbReference>
<evidence type="ECO:0000256" key="14">
    <source>
        <dbReference type="PROSITE-ProRule" id="PRU00782"/>
    </source>
</evidence>
<dbReference type="Gene3D" id="1.10.555.10">
    <property type="entry name" value="Rho GTPase activation protein"/>
    <property type="match status" value="1"/>
</dbReference>
<dbReference type="PROSITE" id="PS50081">
    <property type="entry name" value="ZF_DAG_PE_2"/>
    <property type="match status" value="1"/>
</dbReference>
<feature type="region of interest" description="Disordered" evidence="15">
    <location>
        <begin position="1037"/>
        <end position="1219"/>
    </location>
</feature>
<dbReference type="GO" id="GO:0008270">
    <property type="term" value="F:zinc ion binding"/>
    <property type="evidence" value="ECO:0007669"/>
    <property type="project" value="UniProtKB-KW"/>
</dbReference>
<feature type="domain" description="Phorbol-ester/DAG-type" evidence="16">
    <location>
        <begin position="1540"/>
        <end position="1589"/>
    </location>
</feature>
<dbReference type="GO" id="GO:0001726">
    <property type="term" value="C:ruffle"/>
    <property type="evidence" value="ECO:0007669"/>
    <property type="project" value="TreeGrafter"/>
</dbReference>
<evidence type="ECO:0000313" key="21">
    <source>
        <dbReference type="Proteomes" id="UP000694555"/>
    </source>
</evidence>
<dbReference type="SMART" id="SM00242">
    <property type="entry name" value="MYSc"/>
    <property type="match status" value="1"/>
</dbReference>
<evidence type="ECO:0000256" key="4">
    <source>
        <dbReference type="ARBA" id="ARBA00022490"/>
    </source>
</evidence>
<dbReference type="PROSITE" id="PS50200">
    <property type="entry name" value="RA"/>
    <property type="match status" value="1"/>
</dbReference>
<dbReference type="PANTHER" id="PTHR46184">
    <property type="entry name" value="UNCONVENTIONAL MYOSIN-IXB-LIKE PROTEIN"/>
    <property type="match status" value="1"/>
</dbReference>
<feature type="region of interest" description="Actin-binding" evidence="14">
    <location>
        <begin position="824"/>
        <end position="846"/>
    </location>
</feature>
<evidence type="ECO:0000256" key="2">
    <source>
        <dbReference type="ARBA" id="ARBA00008314"/>
    </source>
</evidence>